<feature type="compositionally biased region" description="Low complexity" evidence="1">
    <location>
        <begin position="301"/>
        <end position="314"/>
    </location>
</feature>
<feature type="chain" id="PRO_5039159280" description="WD40 repeat domain-containing protein" evidence="3">
    <location>
        <begin position="23"/>
        <end position="352"/>
    </location>
</feature>
<feature type="region of interest" description="Disordered" evidence="1">
    <location>
        <begin position="23"/>
        <end position="54"/>
    </location>
</feature>
<evidence type="ECO:0000313" key="4">
    <source>
        <dbReference type="EMBL" id="ASU82261.1"/>
    </source>
</evidence>
<evidence type="ECO:0000256" key="1">
    <source>
        <dbReference type="SAM" id="MobiDB-lite"/>
    </source>
</evidence>
<feature type="transmembrane region" description="Helical" evidence="2">
    <location>
        <begin position="327"/>
        <end position="349"/>
    </location>
</feature>
<keyword evidence="5" id="KW-1185">Reference proteome</keyword>
<protein>
    <recommendedName>
        <fullName evidence="6">WD40 repeat domain-containing protein</fullName>
    </recommendedName>
</protein>
<dbReference type="KEGG" id="ngv:CDO52_05195"/>
<name>A0A223S2A9_9ACTN</name>
<evidence type="ECO:0000313" key="5">
    <source>
        <dbReference type="Proteomes" id="UP000215005"/>
    </source>
</evidence>
<dbReference type="AlphaFoldDB" id="A0A223S2A9"/>
<proteinExistence type="predicted"/>
<dbReference type="Gene3D" id="2.130.10.10">
    <property type="entry name" value="YVTN repeat-like/Quinoprotein amine dehydrogenase"/>
    <property type="match status" value="1"/>
</dbReference>
<evidence type="ECO:0000256" key="3">
    <source>
        <dbReference type="SAM" id="SignalP"/>
    </source>
</evidence>
<feature type="signal peptide" evidence="3">
    <location>
        <begin position="1"/>
        <end position="22"/>
    </location>
</feature>
<keyword evidence="2" id="KW-0812">Transmembrane</keyword>
<dbReference type="InterPro" id="IPR015943">
    <property type="entry name" value="WD40/YVTN_repeat-like_dom_sf"/>
</dbReference>
<dbReference type="Proteomes" id="UP000215005">
    <property type="component" value="Chromosome"/>
</dbReference>
<keyword evidence="2" id="KW-0472">Membrane</keyword>
<evidence type="ECO:0008006" key="6">
    <source>
        <dbReference type="Google" id="ProtNLM"/>
    </source>
</evidence>
<keyword evidence="3" id="KW-0732">Signal</keyword>
<evidence type="ECO:0000256" key="2">
    <source>
        <dbReference type="SAM" id="Phobius"/>
    </source>
</evidence>
<gene>
    <name evidence="4" type="ORF">CDO52_05195</name>
</gene>
<dbReference type="EMBL" id="CP022753">
    <property type="protein sequence ID" value="ASU82261.1"/>
    <property type="molecule type" value="Genomic_DNA"/>
</dbReference>
<sequence length="352" mass="36976">MRKRAVLALPIMCAVLSATPGAADVTPAPPESSPQESAGKNVPEGSEVRFRIDDPRIRESSGMAASRRHEGVFWTHNDSGDYGPEIYAVDEDGRVLATVTLTGDGVDARDWEAIAIGEDDDGEPAIYVGDIGDNFNGGWPNVRVYRLPEPARLTDQTVEATTFTFTYEDGGRDAEGMMIDPRDNRLYVVSKEIGGGVYAAPDTLDPAGANTLTRIDSAPLYPTDAAFAPDGSQYAIRTYWGATIYDAADGVDGRIIDRISLPKTDQGESLTYLPDGSGLLAGSEGASSPVWYVPLTDLASAAPSPSDTPDSPSAEQSPTEADSGGGAALLIGSGVVVAALLIAGIVILVRRI</sequence>
<accession>A0A223S2A9</accession>
<organism evidence="4 5">
    <name type="scientific">Nocardiopsis gilva YIM 90087</name>
    <dbReference type="NCBI Taxonomy" id="1235441"/>
    <lineage>
        <taxon>Bacteria</taxon>
        <taxon>Bacillati</taxon>
        <taxon>Actinomycetota</taxon>
        <taxon>Actinomycetes</taxon>
        <taxon>Streptosporangiales</taxon>
        <taxon>Nocardiopsidaceae</taxon>
        <taxon>Nocardiopsis</taxon>
    </lineage>
</organism>
<keyword evidence="2" id="KW-1133">Transmembrane helix</keyword>
<feature type="region of interest" description="Disordered" evidence="1">
    <location>
        <begin position="301"/>
        <end position="323"/>
    </location>
</feature>
<dbReference type="RefSeq" id="WP_026126089.1">
    <property type="nucleotide sequence ID" value="NZ_ANBG01000305.1"/>
</dbReference>
<reference evidence="4 5" key="1">
    <citation type="submission" date="2017-08" db="EMBL/GenBank/DDBJ databases">
        <title>The complete genome sequence of Nocardiopsis gilva YIM 90087.</title>
        <authorList>
            <person name="Yin M."/>
            <person name="Tang S."/>
        </authorList>
    </citation>
    <scope>NUCLEOTIDE SEQUENCE [LARGE SCALE GENOMIC DNA]</scope>
    <source>
        <strain evidence="4 5">YIM 90087</strain>
    </source>
</reference>
<dbReference type="SUPFAM" id="SSF63829">
    <property type="entry name" value="Calcium-dependent phosphotriesterase"/>
    <property type="match status" value="1"/>
</dbReference>